<dbReference type="GO" id="GO:0006099">
    <property type="term" value="P:tricarboxylic acid cycle"/>
    <property type="evidence" value="ECO:0007669"/>
    <property type="project" value="UniProtKB-UniRule"/>
</dbReference>
<dbReference type="InterPro" id="IPR001078">
    <property type="entry name" value="2-oxoacid_DH_actylTfrase"/>
</dbReference>
<keyword evidence="8 12" id="KW-0808">Transferase</keyword>
<protein>
    <recommendedName>
        <fullName evidence="6 12">Dihydrolipoyllysine-residue succinyltransferase component of 2-oxoglutarate dehydrogenase complex</fullName>
        <ecNumber evidence="5 12">2.3.1.61</ecNumber>
    </recommendedName>
    <alternativeName>
        <fullName evidence="12">2-oxoglutarate dehydrogenase complex component E2</fullName>
    </alternativeName>
</protein>
<dbReference type="InterPro" id="IPR004167">
    <property type="entry name" value="PSBD"/>
</dbReference>
<dbReference type="NCBIfam" id="NF004309">
    <property type="entry name" value="PRK05704.1"/>
    <property type="match status" value="1"/>
</dbReference>
<evidence type="ECO:0000313" key="16">
    <source>
        <dbReference type="EMBL" id="MBB5073723.1"/>
    </source>
</evidence>
<evidence type="ECO:0000256" key="7">
    <source>
        <dbReference type="ARBA" id="ARBA00022532"/>
    </source>
</evidence>
<comment type="similarity">
    <text evidence="3 12">Belongs to the 2-oxoacid dehydrogenase family.</text>
</comment>
<keyword evidence="7 12" id="KW-0816">Tricarboxylic acid cycle</keyword>
<dbReference type="GO" id="GO:0004149">
    <property type="term" value="F:dihydrolipoyllysine-residue succinyltransferase activity"/>
    <property type="evidence" value="ECO:0007669"/>
    <property type="project" value="UniProtKB-UniRule"/>
</dbReference>
<evidence type="ECO:0000256" key="6">
    <source>
        <dbReference type="ARBA" id="ARBA00019511"/>
    </source>
</evidence>
<reference evidence="16 17" key="1">
    <citation type="submission" date="2020-08" db="EMBL/GenBank/DDBJ databases">
        <title>Genomic Encyclopedia of Type Strains, Phase IV (KMG-IV): sequencing the most valuable type-strain genomes for metagenomic binning, comparative biology and taxonomic classification.</title>
        <authorList>
            <person name="Goeker M."/>
        </authorList>
    </citation>
    <scope>NUCLEOTIDE SEQUENCE [LARGE SCALE GENOMIC DNA]</scope>
    <source>
        <strain evidence="16 17">DSM 28538</strain>
    </source>
</reference>
<feature type="region of interest" description="Disordered" evidence="13">
    <location>
        <begin position="82"/>
        <end position="115"/>
    </location>
</feature>
<keyword evidence="17" id="KW-1185">Reference proteome</keyword>
<dbReference type="Pfam" id="PF02817">
    <property type="entry name" value="E3_binding"/>
    <property type="match status" value="1"/>
</dbReference>
<dbReference type="SUPFAM" id="SSF47005">
    <property type="entry name" value="Peripheral subunit-binding domain of 2-oxo acid dehydrogenase complex"/>
    <property type="match status" value="1"/>
</dbReference>
<proteinExistence type="inferred from homology"/>
<dbReference type="PANTHER" id="PTHR43416:SF5">
    <property type="entry name" value="DIHYDROLIPOYLLYSINE-RESIDUE SUCCINYLTRANSFERASE COMPONENT OF 2-OXOGLUTARATE DEHYDROGENASE COMPLEX, MITOCHONDRIAL"/>
    <property type="match status" value="1"/>
</dbReference>
<evidence type="ECO:0000256" key="2">
    <source>
        <dbReference type="ARBA" id="ARBA00005145"/>
    </source>
</evidence>
<evidence type="ECO:0000256" key="11">
    <source>
        <dbReference type="ARBA" id="ARBA00052761"/>
    </source>
</evidence>
<evidence type="ECO:0000259" key="15">
    <source>
        <dbReference type="PROSITE" id="PS51826"/>
    </source>
</evidence>
<dbReference type="PROSITE" id="PS00189">
    <property type="entry name" value="LIPOYL"/>
    <property type="match status" value="1"/>
</dbReference>
<dbReference type="EC" id="2.3.1.61" evidence="5 12"/>
<comment type="caution">
    <text evidence="16">The sequence shown here is derived from an EMBL/GenBank/DDBJ whole genome shotgun (WGS) entry which is preliminary data.</text>
</comment>
<evidence type="ECO:0000256" key="10">
    <source>
        <dbReference type="ARBA" id="ARBA00023315"/>
    </source>
</evidence>
<comment type="subunit">
    <text evidence="4">Forms a 24-polypeptide structural core with octahedral symmetry. Part of the 2-oxoglutarate dehydrogenase (OGDH) complex composed of E1 (2-oxoglutarate dehydrogenase), E2 (dihydrolipoamide succinyltransferase) and E3 (dihydrolipoamide dehydrogenase); the complex contains multiple copies of the three enzymatic components (E1, E2 and E3).</text>
</comment>
<evidence type="ECO:0000256" key="3">
    <source>
        <dbReference type="ARBA" id="ARBA00007317"/>
    </source>
</evidence>
<dbReference type="NCBIfam" id="TIGR01347">
    <property type="entry name" value="sucB"/>
    <property type="match status" value="1"/>
</dbReference>
<evidence type="ECO:0000256" key="5">
    <source>
        <dbReference type="ARBA" id="ARBA00012945"/>
    </source>
</evidence>
<comment type="function">
    <text evidence="1 12">E2 component of the 2-oxoglutarate dehydrogenase (OGDH) complex which catalyzes the second step in the conversion of 2-oxoglutarate to succinyl-CoA and CO(2).</text>
</comment>
<gene>
    <name evidence="16" type="ORF">HNQ69_000849</name>
</gene>
<dbReference type="Pfam" id="PF00364">
    <property type="entry name" value="Biotin_lipoyl"/>
    <property type="match status" value="1"/>
</dbReference>
<evidence type="ECO:0000256" key="4">
    <source>
        <dbReference type="ARBA" id="ARBA00011666"/>
    </source>
</evidence>
<comment type="catalytic activity">
    <reaction evidence="11 12">
        <text>N(6)-[(R)-dihydrolipoyl]-L-lysyl-[protein] + succinyl-CoA = N(6)-[(R)-S(8)-succinyldihydrolipoyl]-L-lysyl-[protein] + CoA</text>
        <dbReference type="Rhea" id="RHEA:15213"/>
        <dbReference type="Rhea" id="RHEA-COMP:10475"/>
        <dbReference type="Rhea" id="RHEA-COMP:20092"/>
        <dbReference type="ChEBI" id="CHEBI:57287"/>
        <dbReference type="ChEBI" id="CHEBI:57292"/>
        <dbReference type="ChEBI" id="CHEBI:83100"/>
        <dbReference type="ChEBI" id="CHEBI:83120"/>
        <dbReference type="EC" id="2.3.1.61"/>
    </reaction>
</comment>
<dbReference type="PROSITE" id="PS50968">
    <property type="entry name" value="BIOTINYL_LIPOYL"/>
    <property type="match status" value="1"/>
</dbReference>
<evidence type="ECO:0000256" key="9">
    <source>
        <dbReference type="ARBA" id="ARBA00022823"/>
    </source>
</evidence>
<dbReference type="GO" id="GO:0045252">
    <property type="term" value="C:oxoglutarate dehydrogenase complex"/>
    <property type="evidence" value="ECO:0007669"/>
    <property type="project" value="UniProtKB-UniRule"/>
</dbReference>
<dbReference type="Proteomes" id="UP000561417">
    <property type="component" value="Unassembled WGS sequence"/>
</dbReference>
<dbReference type="Pfam" id="PF00198">
    <property type="entry name" value="2-oxoacid_dh"/>
    <property type="match status" value="1"/>
</dbReference>
<dbReference type="SUPFAM" id="SSF52777">
    <property type="entry name" value="CoA-dependent acyltransferases"/>
    <property type="match status" value="1"/>
</dbReference>
<dbReference type="PANTHER" id="PTHR43416">
    <property type="entry name" value="DIHYDROLIPOYLLYSINE-RESIDUE SUCCINYLTRANSFERASE COMPONENT OF 2-OXOGLUTARATE DEHYDROGENASE COMPLEX, MITOCHONDRIAL-RELATED"/>
    <property type="match status" value="1"/>
</dbReference>
<dbReference type="InterPro" id="IPR036625">
    <property type="entry name" value="E3-bd_dom_sf"/>
</dbReference>
<dbReference type="InterPro" id="IPR003016">
    <property type="entry name" value="2-oxoA_DH_lipoyl-BS"/>
</dbReference>
<dbReference type="FunFam" id="3.30.559.10:FF:000007">
    <property type="entry name" value="Dihydrolipoamide acetyltransferase component of pyruvate dehydrogenase complex"/>
    <property type="match status" value="1"/>
</dbReference>
<dbReference type="Gene3D" id="3.30.559.10">
    <property type="entry name" value="Chloramphenicol acetyltransferase-like domain"/>
    <property type="match status" value="1"/>
</dbReference>
<dbReference type="GO" id="GO:0033512">
    <property type="term" value="P:L-lysine catabolic process to acetyl-CoA via saccharopine"/>
    <property type="evidence" value="ECO:0007669"/>
    <property type="project" value="UniProtKB-UniRule"/>
</dbReference>
<dbReference type="RefSeq" id="WP_183228765.1">
    <property type="nucleotide sequence ID" value="NZ_JACHIM010000003.1"/>
</dbReference>
<dbReference type="EMBL" id="JACHIM010000003">
    <property type="protein sequence ID" value="MBB5073723.1"/>
    <property type="molecule type" value="Genomic_DNA"/>
</dbReference>
<dbReference type="GO" id="GO:0005829">
    <property type="term" value="C:cytosol"/>
    <property type="evidence" value="ECO:0007669"/>
    <property type="project" value="TreeGrafter"/>
</dbReference>
<evidence type="ECO:0000313" key="17">
    <source>
        <dbReference type="Proteomes" id="UP000561417"/>
    </source>
</evidence>
<comment type="pathway">
    <text evidence="2 12">Amino-acid degradation; L-lysine degradation via saccharopine pathway; glutaryl-CoA from L-lysine: step 6/6.</text>
</comment>
<dbReference type="Gene3D" id="2.40.50.100">
    <property type="match status" value="1"/>
</dbReference>
<evidence type="ECO:0000256" key="1">
    <source>
        <dbReference type="ARBA" id="ARBA00004052"/>
    </source>
</evidence>
<evidence type="ECO:0000256" key="13">
    <source>
        <dbReference type="SAM" id="MobiDB-lite"/>
    </source>
</evidence>
<dbReference type="InterPro" id="IPR050537">
    <property type="entry name" value="2-oxoacid_dehydrogenase"/>
</dbReference>
<name>A0A840NUW7_9HYPH</name>
<keyword evidence="10 12" id="KW-0012">Acyltransferase</keyword>
<organism evidence="16 17">
    <name type="scientific">Bartonella callosciuri</name>
    <dbReference type="NCBI Taxonomy" id="686223"/>
    <lineage>
        <taxon>Bacteria</taxon>
        <taxon>Pseudomonadati</taxon>
        <taxon>Pseudomonadota</taxon>
        <taxon>Alphaproteobacteria</taxon>
        <taxon>Hyphomicrobiales</taxon>
        <taxon>Bartonellaceae</taxon>
        <taxon>Bartonella</taxon>
    </lineage>
</organism>
<evidence type="ECO:0000256" key="8">
    <source>
        <dbReference type="ARBA" id="ARBA00022679"/>
    </source>
</evidence>
<keyword evidence="9 12" id="KW-0450">Lipoyl</keyword>
<dbReference type="InterPro" id="IPR006255">
    <property type="entry name" value="SucB"/>
</dbReference>
<dbReference type="InterPro" id="IPR023213">
    <property type="entry name" value="CAT-like_dom_sf"/>
</dbReference>
<dbReference type="InterPro" id="IPR000089">
    <property type="entry name" value="Biotin_lipoyl"/>
</dbReference>
<dbReference type="SUPFAM" id="SSF51230">
    <property type="entry name" value="Single hybrid motif"/>
    <property type="match status" value="1"/>
</dbReference>
<feature type="domain" description="Lipoyl-binding" evidence="14">
    <location>
        <begin position="2"/>
        <end position="77"/>
    </location>
</feature>
<dbReference type="CDD" id="cd06849">
    <property type="entry name" value="lipoyl_domain"/>
    <property type="match status" value="1"/>
</dbReference>
<evidence type="ECO:0000256" key="12">
    <source>
        <dbReference type="RuleBase" id="RU361138"/>
    </source>
</evidence>
<dbReference type="UniPathway" id="UPA00868">
    <property type="reaction ID" value="UER00840"/>
</dbReference>
<dbReference type="AlphaFoldDB" id="A0A840NUW7"/>
<dbReference type="Gene3D" id="4.10.320.10">
    <property type="entry name" value="E3-binding domain"/>
    <property type="match status" value="1"/>
</dbReference>
<dbReference type="PROSITE" id="PS51826">
    <property type="entry name" value="PSBD"/>
    <property type="match status" value="1"/>
</dbReference>
<evidence type="ECO:0000259" key="14">
    <source>
        <dbReference type="PROSITE" id="PS50968"/>
    </source>
</evidence>
<accession>A0A840NUW7</accession>
<feature type="domain" description="Peripheral subunit-binding (PSBD)" evidence="15">
    <location>
        <begin position="111"/>
        <end position="148"/>
    </location>
</feature>
<dbReference type="InterPro" id="IPR011053">
    <property type="entry name" value="Single_hybrid_motif"/>
</dbReference>
<sequence length="412" mass="44001">MTTEIRVPTLGESVTEATVGKWFKKLGEAVAMDEPLVELETDKVTVEVPSPVAGKLSEITAKEGDTVEVNALLGAVEAGAAGVSKSLPSSDTPVVAAPSELDQSSASDKMPPAPSAEKLMAENNIAKSDVSGSGKRGQILKEDVLNVLTKGTKEPLPTVSTASSVSAVGSSASSAASVQERLEERVRMTKLRQTIARRLKDSQNTAAMLTTFNEVDMSAVMDLRKRYKDLFEKKHGVKLGFMGFFTKAVCHALKELPAVNAEIDGTDIVYKNYVNVGIAVGTDKGLVVPVVRDADQMSLAEIEKEIGRLGRLARDGKLAVSDMQGGTFTITNGGVYGSLMSTPILNAPQSGILGMHAIKERAMVIGGQIVIRPMMYLALSYDHRIVDGQEAVTFLVRIKESLEDPERLVLDL</sequence>
<comment type="cofactor">
    <cofactor evidence="12">
        <name>(R)-lipoate</name>
        <dbReference type="ChEBI" id="CHEBI:83088"/>
    </cofactor>
    <text evidence="12">Binds 1 lipoyl cofactor covalently.</text>
</comment>